<evidence type="ECO:0000313" key="2">
    <source>
        <dbReference type="Proteomes" id="UP000516422"/>
    </source>
</evidence>
<dbReference type="EMBL" id="CP051006">
    <property type="protein sequence ID" value="QNT92657.1"/>
    <property type="molecule type" value="Genomic_DNA"/>
</dbReference>
<dbReference type="Proteomes" id="UP000516422">
    <property type="component" value="Chromosome"/>
</dbReference>
<name>A0A7H1PX77_9ACTN</name>
<evidence type="ECO:0000313" key="1">
    <source>
        <dbReference type="EMBL" id="QNT92657.1"/>
    </source>
</evidence>
<dbReference type="GeneID" id="91461920"/>
<gene>
    <name evidence="1" type="ORF">HEP81_02335</name>
</gene>
<reference evidence="1 2" key="1">
    <citation type="submission" date="2020-04" db="EMBL/GenBank/DDBJ databases">
        <title>Characterization and engineering of Streptomyces griseofuscus DSM40191 as a potential heterologous host for expression of BGCs.</title>
        <authorList>
            <person name="Gren T."/>
            <person name="Whitford C.M."/>
            <person name="Mohite O.S."/>
            <person name="Joergensen T.S."/>
            <person name="Nielsen J.B."/>
            <person name="Lee S.Y."/>
            <person name="Weber T."/>
        </authorList>
    </citation>
    <scope>NUCLEOTIDE SEQUENCE [LARGE SCALE GENOMIC DNA]</scope>
    <source>
        <strain evidence="1 2">DSM 40191</strain>
    </source>
</reference>
<protein>
    <submittedName>
        <fullName evidence="1">Uncharacterized protein</fullName>
    </submittedName>
</protein>
<proteinExistence type="predicted"/>
<dbReference type="KEGG" id="sgf:HEP81_02335"/>
<dbReference type="RefSeq" id="WP_157854417.1">
    <property type="nucleotide sequence ID" value="NZ_CP051006.1"/>
</dbReference>
<accession>A0A7H1PX77</accession>
<sequence length="314" mass="32802">MNRKKRTGVVLAVTVAVLVAAAGVTVAVLRGGGSGPAAEQKSFCWGTLKRGDVAALGTHPLPRYASDEGDLKGSTLATCQVGTGLDAHGVMKRLQFSLSVGGSPSDDVWHLADDVAGVSPFRAPLTGVPGWVNQSMAGVLLPTSCSARLHFGGAAYVRVQTLADQDKTWRDGTLQRRMADVLMTAATGLTRQLGCSSASFKAPATAPRLLEGHAPASGEACGLPGFGVPAKYTEQYATDGDFRLWSCALRAGSEEVHFTVTQDPYLLWLNGSGSDRRSAILKCGGKKTLVQTGSEDDGLARDFRTALAHKADCA</sequence>
<organism evidence="1 2">
    <name type="scientific">Streptomyces griseofuscus</name>
    <dbReference type="NCBI Taxonomy" id="146922"/>
    <lineage>
        <taxon>Bacteria</taxon>
        <taxon>Bacillati</taxon>
        <taxon>Actinomycetota</taxon>
        <taxon>Actinomycetes</taxon>
        <taxon>Kitasatosporales</taxon>
        <taxon>Streptomycetaceae</taxon>
        <taxon>Streptomyces</taxon>
    </lineage>
</organism>
<dbReference type="AlphaFoldDB" id="A0A7H1PX77"/>